<feature type="chain" id="PRO_5010855801" evidence="1">
    <location>
        <begin position="27"/>
        <end position="83"/>
    </location>
</feature>
<evidence type="ECO:0000256" key="1">
    <source>
        <dbReference type="SAM" id="SignalP"/>
    </source>
</evidence>
<dbReference type="Proteomes" id="UP000192772">
    <property type="component" value="Unassembled WGS sequence"/>
</dbReference>
<protein>
    <submittedName>
        <fullName evidence="2">Uncharacterized protein</fullName>
    </submittedName>
</protein>
<evidence type="ECO:0000313" key="3">
    <source>
        <dbReference type="Proteomes" id="UP000192772"/>
    </source>
</evidence>
<dbReference type="EMBL" id="MVHP01000001">
    <property type="protein sequence ID" value="ORA69175.1"/>
    <property type="molecule type" value="Genomic_DNA"/>
</dbReference>
<comment type="caution">
    <text evidence="2">The sequence shown here is derived from an EMBL/GenBank/DDBJ whole genome shotgun (WGS) entry which is preliminary data.</text>
</comment>
<keyword evidence="1" id="KW-0732">Signal</keyword>
<dbReference type="STRING" id="81858.BST23_00460"/>
<dbReference type="OrthoDB" id="4641251at2"/>
<accession>A0A1X0D9T6</accession>
<sequence length="83" mass="8861">MKIRPIPGMVVAACAVAIALAPVARAADTTVQPVAQQQIQPAPMTCNWTRAGSMCTSPGNAELNDAPPFVNNYPMYGFFPWIL</sequence>
<name>A0A1X0D9T6_9MYCO</name>
<reference evidence="2 3" key="1">
    <citation type="submission" date="2017-02" db="EMBL/GenBank/DDBJ databases">
        <title>The new phylogeny of genus Mycobacterium.</title>
        <authorList>
            <person name="Tortoli E."/>
            <person name="Trovato A."/>
            <person name="Cirillo D.M."/>
        </authorList>
    </citation>
    <scope>NUCLEOTIDE SEQUENCE [LARGE SCALE GENOMIC DNA]</scope>
    <source>
        <strain evidence="2 3">FI-09383</strain>
    </source>
</reference>
<dbReference type="AlphaFoldDB" id="A0A1X0D9T6"/>
<evidence type="ECO:0000313" key="2">
    <source>
        <dbReference type="EMBL" id="ORA69175.1"/>
    </source>
</evidence>
<dbReference type="RefSeq" id="WP_052761528.1">
    <property type="nucleotide sequence ID" value="NZ_JACKTZ010000014.1"/>
</dbReference>
<organism evidence="2 3">
    <name type="scientific">Mycolicibacterium elephantis</name>
    <dbReference type="NCBI Taxonomy" id="81858"/>
    <lineage>
        <taxon>Bacteria</taxon>
        <taxon>Bacillati</taxon>
        <taxon>Actinomycetota</taxon>
        <taxon>Actinomycetes</taxon>
        <taxon>Mycobacteriales</taxon>
        <taxon>Mycobacteriaceae</taxon>
        <taxon>Mycolicibacterium</taxon>
    </lineage>
</organism>
<proteinExistence type="predicted"/>
<gene>
    <name evidence="2" type="ORF">BST23_00460</name>
</gene>
<feature type="signal peptide" evidence="1">
    <location>
        <begin position="1"/>
        <end position="26"/>
    </location>
</feature>